<dbReference type="AlphaFoldDB" id="A0A928UX63"/>
<protein>
    <recommendedName>
        <fullName evidence="3">Outer membrane protein beta-barrel domain-containing protein</fullName>
    </recommendedName>
</protein>
<evidence type="ECO:0000313" key="2">
    <source>
        <dbReference type="Proteomes" id="UP000616201"/>
    </source>
</evidence>
<gene>
    <name evidence="1" type="ORF">C4F49_11645</name>
</gene>
<dbReference type="EMBL" id="PRDK01000006">
    <property type="protein sequence ID" value="MBE8714337.1"/>
    <property type="molecule type" value="Genomic_DNA"/>
</dbReference>
<proteinExistence type="predicted"/>
<dbReference type="Proteomes" id="UP000616201">
    <property type="component" value="Unassembled WGS sequence"/>
</dbReference>
<comment type="caution">
    <text evidence="1">The sequence shown here is derived from an EMBL/GenBank/DDBJ whole genome shotgun (WGS) entry which is preliminary data.</text>
</comment>
<name>A0A928UX63_9SPHI</name>
<evidence type="ECO:0000313" key="1">
    <source>
        <dbReference type="EMBL" id="MBE8714337.1"/>
    </source>
</evidence>
<accession>A0A928UX63</accession>
<reference evidence="1" key="1">
    <citation type="submission" date="2018-02" db="EMBL/GenBank/DDBJ databases">
        <authorList>
            <person name="Vasarhelyi B.M."/>
            <person name="Deshmukh S."/>
            <person name="Balint B."/>
            <person name="Kukolya J."/>
        </authorList>
    </citation>
    <scope>NUCLEOTIDE SEQUENCE</scope>
    <source>
        <strain evidence="1">KB22</strain>
    </source>
</reference>
<sequence length="206" mass="23623">MTQSLLAQELDTIDNKFGYRNQFEFVEVEGGLTIPIGNLKNTMNVSPNVGLWIRKQLANNTIRSFGFSVNFPKRKDFSYANADFISHTKSFSGMVGLKMDKVYAINKRKYIDLQWSSVLGYGFYFYDDARARADYAEWPADKKEAEDKPSFVKPFSTFHLGQGLQLRIRDFGIQARYNYSPYSLFTNTIDGSFGAHSVTVGLFYRQ</sequence>
<evidence type="ECO:0008006" key="3">
    <source>
        <dbReference type="Google" id="ProtNLM"/>
    </source>
</evidence>
<keyword evidence="2" id="KW-1185">Reference proteome</keyword>
<organism evidence="1 2">
    <name type="scientific">Sphingobacterium hungaricum</name>
    <dbReference type="NCBI Taxonomy" id="2082723"/>
    <lineage>
        <taxon>Bacteria</taxon>
        <taxon>Pseudomonadati</taxon>
        <taxon>Bacteroidota</taxon>
        <taxon>Sphingobacteriia</taxon>
        <taxon>Sphingobacteriales</taxon>
        <taxon>Sphingobacteriaceae</taxon>
        <taxon>Sphingobacterium</taxon>
    </lineage>
</organism>